<dbReference type="InterPro" id="IPR055464">
    <property type="entry name" value="DUF7036"/>
</dbReference>
<dbReference type="PANTHER" id="PTHR33826:SF2">
    <property type="entry name" value="HYDROXYPROLINE-RICH GLYCOPROTEIN FAMILY PROTEIN"/>
    <property type="match status" value="1"/>
</dbReference>
<evidence type="ECO:0000313" key="3">
    <source>
        <dbReference type="Proteomes" id="UP000504603"/>
    </source>
</evidence>
<dbReference type="Pfam" id="PF23041">
    <property type="entry name" value="DUF7036"/>
    <property type="match status" value="2"/>
</dbReference>
<evidence type="ECO:0000259" key="2">
    <source>
        <dbReference type="Pfam" id="PF23041"/>
    </source>
</evidence>
<feature type="region of interest" description="Disordered" evidence="1">
    <location>
        <begin position="244"/>
        <end position="420"/>
    </location>
</feature>
<protein>
    <submittedName>
        <fullName evidence="4">Uncharacterized protein LOC111021781</fullName>
    </submittedName>
</protein>
<keyword evidence="3" id="KW-1185">Reference proteome</keyword>
<dbReference type="Proteomes" id="UP000504603">
    <property type="component" value="Unplaced"/>
</dbReference>
<feature type="domain" description="DUF7036" evidence="2">
    <location>
        <begin position="140"/>
        <end position="231"/>
    </location>
</feature>
<evidence type="ECO:0000256" key="1">
    <source>
        <dbReference type="SAM" id="MobiDB-lite"/>
    </source>
</evidence>
<feature type="compositionally biased region" description="Pro residues" evidence="1">
    <location>
        <begin position="367"/>
        <end position="379"/>
    </location>
</feature>
<feature type="domain" description="DUF7036" evidence="2">
    <location>
        <begin position="17"/>
        <end position="107"/>
    </location>
</feature>
<feature type="compositionally biased region" description="Pro residues" evidence="1">
    <location>
        <begin position="257"/>
        <end position="267"/>
    </location>
</feature>
<sequence>MFIHLMNQHCHDIVAMFDVERSVSLLEDNILQLENDIFGEFLIPSAKVVILSLESVPRSNRTKVVFGLDPDADDSEIPSMSVSLIRSILATLVTNQSSLRITKSLFGEAFSFEVLKFPGGITIIPPQSAFLLQKVQILFNFTLNFSIHQIQVHFSELTSQLEAGLRLAPYEILYIKLWNAEGSTVTALTIVQTSVLLEVGNTPSMRRLKQLAQTISGSNSSNLGLNNTEFGKVKQVRLSSILKHSLNGSDGNGPVRSPSPAPTPQPHNYPHLPPHHHPHHHAPLTPAISPAPATEKGAPGYGSLAPERSAAPPKRSYKAKPPGCEYRYKRKSGRKEGKQSHLSPLAAPNISPVHSAASPSPQHQVKPPAPPVSPTPTSAPLPNVIYSHVQPPSKSNSNPEKPTTDPSLTPSPSPSPSAADRRAITQWEFTLFLLILALQM</sequence>
<organism evidence="3 4">
    <name type="scientific">Momordica charantia</name>
    <name type="common">Bitter gourd</name>
    <name type="synonym">Balsam pear</name>
    <dbReference type="NCBI Taxonomy" id="3673"/>
    <lineage>
        <taxon>Eukaryota</taxon>
        <taxon>Viridiplantae</taxon>
        <taxon>Streptophyta</taxon>
        <taxon>Embryophyta</taxon>
        <taxon>Tracheophyta</taxon>
        <taxon>Spermatophyta</taxon>
        <taxon>Magnoliopsida</taxon>
        <taxon>eudicotyledons</taxon>
        <taxon>Gunneridae</taxon>
        <taxon>Pentapetalae</taxon>
        <taxon>rosids</taxon>
        <taxon>fabids</taxon>
        <taxon>Cucurbitales</taxon>
        <taxon>Cucurbitaceae</taxon>
        <taxon>Momordiceae</taxon>
        <taxon>Momordica</taxon>
    </lineage>
</organism>
<dbReference type="RefSeq" id="XP_022154524.1">
    <property type="nucleotide sequence ID" value="XM_022298832.1"/>
</dbReference>
<dbReference type="KEGG" id="mcha:111021781"/>
<dbReference type="AlphaFoldDB" id="A0A6J1DMD3"/>
<name>A0A6J1DMD3_MOMCH</name>
<accession>A0A6J1DMD3</accession>
<dbReference type="OrthoDB" id="687571at2759"/>
<feature type="compositionally biased region" description="Basic residues" evidence="1">
    <location>
        <begin position="273"/>
        <end position="282"/>
    </location>
</feature>
<dbReference type="PANTHER" id="PTHR33826">
    <property type="entry name" value="F20B24.21"/>
    <property type="match status" value="1"/>
</dbReference>
<reference evidence="4" key="1">
    <citation type="submission" date="2025-08" db="UniProtKB">
        <authorList>
            <consortium name="RefSeq"/>
        </authorList>
    </citation>
    <scope>IDENTIFICATION</scope>
    <source>
        <strain evidence="4">OHB3-1</strain>
    </source>
</reference>
<feature type="compositionally biased region" description="Low complexity" evidence="1">
    <location>
        <begin position="391"/>
        <end position="408"/>
    </location>
</feature>
<dbReference type="GeneID" id="111021781"/>
<gene>
    <name evidence="4" type="primary">LOC111021781</name>
</gene>
<proteinExistence type="predicted"/>
<evidence type="ECO:0000313" key="4">
    <source>
        <dbReference type="RefSeq" id="XP_022154524.1"/>
    </source>
</evidence>